<organism evidence="19 20">
    <name type="scientific">Neocucurbitaria cava</name>
    <dbReference type="NCBI Taxonomy" id="798079"/>
    <lineage>
        <taxon>Eukaryota</taxon>
        <taxon>Fungi</taxon>
        <taxon>Dikarya</taxon>
        <taxon>Ascomycota</taxon>
        <taxon>Pezizomycotina</taxon>
        <taxon>Dothideomycetes</taxon>
        <taxon>Pleosporomycetidae</taxon>
        <taxon>Pleosporales</taxon>
        <taxon>Pleosporineae</taxon>
        <taxon>Cucurbitariaceae</taxon>
        <taxon>Neocucurbitaria</taxon>
    </lineage>
</organism>
<evidence type="ECO:0000256" key="11">
    <source>
        <dbReference type="ARBA" id="ARBA00023110"/>
    </source>
</evidence>
<feature type="coiled-coil region" evidence="17">
    <location>
        <begin position="108"/>
        <end position="135"/>
    </location>
</feature>
<comment type="similarity">
    <text evidence="3 16">Belongs to the WD repeat PRP19 family.</text>
</comment>
<dbReference type="InterPro" id="IPR001680">
    <property type="entry name" value="WD40_rpt"/>
</dbReference>
<evidence type="ECO:0000256" key="14">
    <source>
        <dbReference type="ARBA" id="ARBA00023242"/>
    </source>
</evidence>
<evidence type="ECO:0000256" key="9">
    <source>
        <dbReference type="ARBA" id="ARBA00022763"/>
    </source>
</evidence>
<evidence type="ECO:0000256" key="17">
    <source>
        <dbReference type="SAM" id="Coils"/>
    </source>
</evidence>
<dbReference type="Pfam" id="PF00400">
    <property type="entry name" value="WD40"/>
    <property type="match status" value="1"/>
</dbReference>
<dbReference type="CDD" id="cd16656">
    <property type="entry name" value="RING-Ubox_PRP19"/>
    <property type="match status" value="1"/>
</dbReference>
<dbReference type="InterPro" id="IPR015943">
    <property type="entry name" value="WD40/YVTN_repeat-like_dom_sf"/>
</dbReference>
<evidence type="ECO:0000313" key="20">
    <source>
        <dbReference type="Proteomes" id="UP001140560"/>
    </source>
</evidence>
<evidence type="ECO:0000256" key="5">
    <source>
        <dbReference type="ARBA" id="ARBA00022664"/>
    </source>
</evidence>
<keyword evidence="10 16" id="KW-0833">Ubl conjugation pathway</keyword>
<dbReference type="SMART" id="SM00320">
    <property type="entry name" value="WD40"/>
    <property type="match status" value="5"/>
</dbReference>
<dbReference type="SUPFAM" id="SSF50978">
    <property type="entry name" value="WD40 repeat-like"/>
    <property type="match status" value="1"/>
</dbReference>
<dbReference type="Pfam" id="PF08606">
    <property type="entry name" value="Prp19"/>
    <property type="match status" value="1"/>
</dbReference>
<dbReference type="InterPro" id="IPR055340">
    <property type="entry name" value="RING-Ubox_PRP19"/>
</dbReference>
<dbReference type="InterPro" id="IPR024977">
    <property type="entry name" value="Apc4-like_WD40_dom"/>
</dbReference>
<dbReference type="GO" id="GO:0071006">
    <property type="term" value="C:U2-type catalytic step 1 spliceosome"/>
    <property type="evidence" value="ECO:0007669"/>
    <property type="project" value="TreeGrafter"/>
</dbReference>
<dbReference type="Gene3D" id="2.130.10.10">
    <property type="entry name" value="YVTN repeat-like/Quinoprotein amine dehydrogenase"/>
    <property type="match status" value="1"/>
</dbReference>
<dbReference type="OrthoDB" id="687049at2759"/>
<dbReference type="EC" id="2.3.2.27" evidence="16"/>
<dbReference type="PANTHER" id="PTHR43995">
    <property type="entry name" value="PRE-MRNA-PROCESSING FACTOR 19"/>
    <property type="match status" value="1"/>
</dbReference>
<keyword evidence="11" id="KW-0413">Isomerase</keyword>
<dbReference type="SMART" id="SM00504">
    <property type="entry name" value="Ubox"/>
    <property type="match status" value="1"/>
</dbReference>
<evidence type="ECO:0000256" key="6">
    <source>
        <dbReference type="ARBA" id="ARBA00022679"/>
    </source>
</evidence>
<evidence type="ECO:0000256" key="2">
    <source>
        <dbReference type="ARBA" id="ARBA00004906"/>
    </source>
</evidence>
<keyword evidence="13 16" id="KW-0234">DNA repair</keyword>
<accession>A0A9W9CHK1</accession>
<sequence length="490" mass="51882">MLCAISGEAPREPVASRKSGNVFEKRLIEAHIAENHTDPVTGEDLAVEDLIELKSPQVVTPRAPNLTSIPALLSAFQNEWDALVLESHTLKQQLSQTRQELSTALYQNDAATRVIARLSRERDEAREALSNVTISGGAGSNGDAMQVDGQALPEELVAVVDETHQQYVPAPPQSRILIDTFRLSTTRRKRPTPDGWTTAEDISTFDLATSSEPLYPGSSSVSVDESGDLALFGGADGVAGVYSLSQAKVVQALKAGSAVTATAWWGARAVVATSAGTVKIFEQGSEIAQVGSHAGAVTSLSLHPSGRLLVSAGADKRFALHDLSTFTTVSQVYVEADITCSTFHVDGMLLCIGSSDGKIRIFDIKTGNVLAKLETGAPVLAISFSENGIWFAVVNKGSTNVSVWDIRKQNVLKVLESGSQVESTKWDYSGQYLAIAGKGSVSVQQYTKASKSWSELLQKAVPSKDVAWGANAGSLVALTPDGGLSILSAS</sequence>
<dbReference type="GO" id="GO:0000398">
    <property type="term" value="P:mRNA splicing, via spliceosome"/>
    <property type="evidence" value="ECO:0007669"/>
    <property type="project" value="InterPro"/>
</dbReference>
<comment type="subunit">
    <text evidence="16">Homotetramer.</text>
</comment>
<keyword evidence="9 16" id="KW-0227">DNA damage</keyword>
<dbReference type="InterPro" id="IPR038959">
    <property type="entry name" value="Prp19"/>
</dbReference>
<protein>
    <recommendedName>
        <fullName evidence="16">Pre-mRNA-processing factor 19</fullName>
        <ecNumber evidence="16">2.3.2.27</ecNumber>
    </recommendedName>
</protein>
<evidence type="ECO:0000256" key="4">
    <source>
        <dbReference type="ARBA" id="ARBA00022574"/>
    </source>
</evidence>
<dbReference type="PANTHER" id="PTHR43995:SF1">
    <property type="entry name" value="PRE-MRNA-PROCESSING FACTOR 19"/>
    <property type="match status" value="1"/>
</dbReference>
<dbReference type="GO" id="GO:0070534">
    <property type="term" value="P:protein K63-linked ubiquitination"/>
    <property type="evidence" value="ECO:0007669"/>
    <property type="project" value="UniProtKB-UniRule"/>
</dbReference>
<dbReference type="GO" id="GO:0006281">
    <property type="term" value="P:DNA repair"/>
    <property type="evidence" value="ECO:0007669"/>
    <property type="project" value="UniProtKB-KW"/>
</dbReference>
<dbReference type="InterPro" id="IPR036322">
    <property type="entry name" value="WD40_repeat_dom_sf"/>
</dbReference>
<dbReference type="AlphaFoldDB" id="A0A9W9CHK1"/>
<comment type="catalytic activity">
    <reaction evidence="16">
        <text>S-ubiquitinyl-[E2 ubiquitin-conjugating enzyme]-L-cysteine + [acceptor protein]-L-lysine = [E2 ubiquitin-conjugating enzyme]-L-cysteine + N(6)-ubiquitinyl-[acceptor protein]-L-lysine.</text>
        <dbReference type="EC" id="2.3.2.27"/>
    </reaction>
</comment>
<dbReference type="GO" id="GO:0000974">
    <property type="term" value="C:Prp19 complex"/>
    <property type="evidence" value="ECO:0007669"/>
    <property type="project" value="UniProtKB-UniRule"/>
</dbReference>
<keyword evidence="12 16" id="KW-0508">mRNA splicing</keyword>
<dbReference type="Proteomes" id="UP001140560">
    <property type="component" value="Unassembled WGS sequence"/>
</dbReference>
<keyword evidence="20" id="KW-1185">Reference proteome</keyword>
<proteinExistence type="inferred from homology"/>
<evidence type="ECO:0000256" key="1">
    <source>
        <dbReference type="ARBA" id="ARBA00004123"/>
    </source>
</evidence>
<keyword evidence="8" id="KW-0677">Repeat</keyword>
<dbReference type="PROSITE" id="PS50082">
    <property type="entry name" value="WD_REPEATS_2"/>
    <property type="match status" value="1"/>
</dbReference>
<keyword evidence="5 16" id="KW-0507">mRNA processing</keyword>
<dbReference type="FunFam" id="3.30.40.10:FF:000027">
    <property type="entry name" value="Pre-mRNA-processing factor 19, putative"/>
    <property type="match status" value="1"/>
</dbReference>
<feature type="repeat" description="WD" evidence="15">
    <location>
        <begin position="290"/>
        <end position="331"/>
    </location>
</feature>
<evidence type="ECO:0000256" key="7">
    <source>
        <dbReference type="ARBA" id="ARBA00022728"/>
    </source>
</evidence>
<evidence type="ECO:0000256" key="15">
    <source>
        <dbReference type="PROSITE-ProRule" id="PRU00221"/>
    </source>
</evidence>
<dbReference type="Pfam" id="PF12894">
    <property type="entry name" value="ANAPC4_WD40"/>
    <property type="match status" value="1"/>
</dbReference>
<gene>
    <name evidence="19" type="ORF">N0V83_010673</name>
</gene>
<keyword evidence="6 16" id="KW-0808">Transferase</keyword>
<comment type="subcellular location">
    <subcellularLocation>
        <location evidence="1 16">Nucleus</location>
    </subcellularLocation>
</comment>
<reference evidence="19" key="1">
    <citation type="submission" date="2022-10" db="EMBL/GenBank/DDBJ databases">
        <title>Tapping the CABI collections for fungal endophytes: first genome assemblies for Collariella, Neodidymelliopsis, Ascochyta clinopodiicola, Didymella pomorum, Didymosphaeria variabile, Neocosmospora piperis and Neocucurbitaria cava.</title>
        <authorList>
            <person name="Hill R."/>
        </authorList>
    </citation>
    <scope>NUCLEOTIDE SEQUENCE</scope>
    <source>
        <strain evidence="19">IMI 356814</strain>
    </source>
</reference>
<evidence type="ECO:0000256" key="10">
    <source>
        <dbReference type="ARBA" id="ARBA00022786"/>
    </source>
</evidence>
<dbReference type="SUPFAM" id="SSF57850">
    <property type="entry name" value="RING/U-box"/>
    <property type="match status" value="1"/>
</dbReference>
<keyword evidence="4 15" id="KW-0853">WD repeat</keyword>
<keyword evidence="11" id="KW-0697">Rotamase</keyword>
<dbReference type="GO" id="GO:0003755">
    <property type="term" value="F:peptidyl-prolyl cis-trans isomerase activity"/>
    <property type="evidence" value="ECO:0007669"/>
    <property type="project" value="UniProtKB-KW"/>
</dbReference>
<dbReference type="EMBL" id="JAPEUY010000021">
    <property type="protein sequence ID" value="KAJ4362579.1"/>
    <property type="molecule type" value="Genomic_DNA"/>
</dbReference>
<keyword evidence="14 16" id="KW-0539">Nucleus</keyword>
<dbReference type="GO" id="GO:0005737">
    <property type="term" value="C:cytoplasm"/>
    <property type="evidence" value="ECO:0007669"/>
    <property type="project" value="TreeGrafter"/>
</dbReference>
<evidence type="ECO:0000256" key="16">
    <source>
        <dbReference type="RuleBase" id="RU367101"/>
    </source>
</evidence>
<name>A0A9W9CHK1_9PLEO</name>
<evidence type="ECO:0000256" key="12">
    <source>
        <dbReference type="ARBA" id="ARBA00023187"/>
    </source>
</evidence>
<dbReference type="GO" id="GO:0061630">
    <property type="term" value="F:ubiquitin protein ligase activity"/>
    <property type="evidence" value="ECO:0007669"/>
    <property type="project" value="UniProtKB-UniRule"/>
</dbReference>
<comment type="function">
    <text evidence="16">Ubiquitin-protein ligase which is mainly involved pre-mRNA splicing and DNA repair. Required for pre-mRNA splicing as component of the spliceosome.</text>
</comment>
<feature type="domain" description="U-box" evidence="18">
    <location>
        <begin position="1"/>
        <end position="71"/>
    </location>
</feature>
<evidence type="ECO:0000256" key="3">
    <source>
        <dbReference type="ARBA" id="ARBA00006388"/>
    </source>
</evidence>
<dbReference type="InterPro" id="IPR003613">
    <property type="entry name" value="Ubox_domain"/>
</dbReference>
<keyword evidence="17" id="KW-0175">Coiled coil</keyword>
<dbReference type="InterPro" id="IPR013915">
    <property type="entry name" value="Prp19_cc"/>
</dbReference>
<comment type="caution">
    <text evidence="19">The sequence shown here is derived from an EMBL/GenBank/DDBJ whole genome shotgun (WGS) entry which is preliminary data.</text>
</comment>
<evidence type="ECO:0000313" key="19">
    <source>
        <dbReference type="EMBL" id="KAJ4362579.1"/>
    </source>
</evidence>
<evidence type="ECO:0000256" key="8">
    <source>
        <dbReference type="ARBA" id="ARBA00022737"/>
    </source>
</evidence>
<keyword evidence="7 16" id="KW-0747">Spliceosome</keyword>
<dbReference type="Gene3D" id="3.30.40.10">
    <property type="entry name" value="Zinc/RING finger domain, C3HC4 (zinc finger)"/>
    <property type="match status" value="1"/>
</dbReference>
<dbReference type="InterPro" id="IPR013083">
    <property type="entry name" value="Znf_RING/FYVE/PHD"/>
</dbReference>
<evidence type="ECO:0000256" key="13">
    <source>
        <dbReference type="ARBA" id="ARBA00023204"/>
    </source>
</evidence>
<evidence type="ECO:0000259" key="18">
    <source>
        <dbReference type="PROSITE" id="PS51698"/>
    </source>
</evidence>
<dbReference type="PROSITE" id="PS51698">
    <property type="entry name" value="U_BOX"/>
    <property type="match status" value="1"/>
</dbReference>
<comment type="pathway">
    <text evidence="2 16">Protein modification; protein ubiquitination.</text>
</comment>